<dbReference type="AlphaFoldDB" id="A0A806DH91"/>
<organism evidence="2 3">
    <name type="scientific">Meiothermus ruber (strain ATCC 35948 / DSM 1279 / VKM B-1258 / 21)</name>
    <name type="common">Thermus ruber</name>
    <dbReference type="NCBI Taxonomy" id="504728"/>
    <lineage>
        <taxon>Bacteria</taxon>
        <taxon>Thermotogati</taxon>
        <taxon>Deinococcota</taxon>
        <taxon>Deinococci</taxon>
        <taxon>Thermales</taxon>
        <taxon>Thermaceae</taxon>
        <taxon>Meiothermus</taxon>
    </lineage>
</organism>
<evidence type="ECO:0000256" key="1">
    <source>
        <dbReference type="SAM" id="SignalP"/>
    </source>
</evidence>
<feature type="signal peptide" evidence="1">
    <location>
        <begin position="1"/>
        <end position="20"/>
    </location>
</feature>
<feature type="chain" id="PRO_5032906664" evidence="1">
    <location>
        <begin position="21"/>
        <end position="285"/>
    </location>
</feature>
<accession>A0A806DH91</accession>
<dbReference type="RefSeq" id="WP_013013468.1">
    <property type="nucleotide sequence ID" value="NC_013946.1"/>
</dbReference>
<keyword evidence="1" id="KW-0732">Signal</keyword>
<gene>
    <name evidence="2" type="ordered locus">Mrub_1186</name>
</gene>
<dbReference type="EMBL" id="CP001743">
    <property type="protein sequence ID" value="ADD27949.1"/>
    <property type="molecule type" value="Genomic_DNA"/>
</dbReference>
<reference evidence="2 3" key="1">
    <citation type="journal article" date="2010" name="Stand. Genomic Sci.">
        <title>Complete genome sequence of Meiothermus ruber type strain (21).</title>
        <authorList>
            <person name="Tindall B.J."/>
            <person name="Sikorski J."/>
            <person name="Lucas S."/>
            <person name="Goltsman E."/>
            <person name="Copeland A."/>
            <person name="Glavina Del Rio T."/>
            <person name="Nolan M."/>
            <person name="Tice H."/>
            <person name="Cheng J.F."/>
            <person name="Han C."/>
            <person name="Pitluck S."/>
            <person name="Liolios K."/>
            <person name="Ivanova N."/>
            <person name="Mavromatis K."/>
            <person name="Ovchinnikova G."/>
            <person name="Pati A."/>
            <person name="Fahnrich R."/>
            <person name="Goodwin L."/>
            <person name="Chen A."/>
            <person name="Palaniappan K."/>
            <person name="Land M."/>
            <person name="Hauser L."/>
            <person name="Chang Y.J."/>
            <person name="Jeffries C.D."/>
            <person name="Rohde M."/>
            <person name="Goker M."/>
            <person name="Woyke T."/>
            <person name="Bristow J."/>
            <person name="Eisen J.A."/>
            <person name="Markowitz V."/>
            <person name="Hugenholtz P."/>
            <person name="Kyrpides N.C."/>
            <person name="Klenk H.P."/>
            <person name="Lapidus A."/>
        </authorList>
    </citation>
    <scope>NUCLEOTIDE SEQUENCE [LARGE SCALE GENOMIC DNA]</scope>
    <source>
        <strain evidence="3">ATCC 35948 / DSM 1279 / VKM B-1258 / 21</strain>
    </source>
</reference>
<sequence length="285" mass="31623">MQKGLVGAGMLGALMVAAQAAVGSVPWAVGGVQEPALLQVGELRRLLEPKGVRFTETGILGRYLLEVKFPQTTNSLYLRMVSQNNTSYAVFDDLFINLAQVDLGINTPVRVEGWANPLITIGPTVFRLGTQRNPVNPYLGYMYLVRKRLIDRDDAPPYLAKLLDEDPRARRCIHELPVTDPAGTVYAVASWLWAEANLKAPYDRIPDFTRPAAFHVGAVQNGRIRLLLPRESANYASNLEEWAKARDKETLILIRLTGWIKGLNAEVQVIRPPRGRSQAVRCGPN</sequence>
<evidence type="ECO:0000313" key="2">
    <source>
        <dbReference type="EMBL" id="ADD27949.1"/>
    </source>
</evidence>
<protein>
    <submittedName>
        <fullName evidence="2">Uncharacterized protein</fullName>
    </submittedName>
</protein>
<dbReference type="Proteomes" id="UP000006655">
    <property type="component" value="Chromosome"/>
</dbReference>
<dbReference type="KEGG" id="mrb:Mrub_1186"/>
<keyword evidence="3" id="KW-1185">Reference proteome</keyword>
<dbReference type="OrthoDB" id="26926at2"/>
<evidence type="ECO:0000313" key="3">
    <source>
        <dbReference type="Proteomes" id="UP000006655"/>
    </source>
</evidence>
<proteinExistence type="predicted"/>
<name>A0A806DH91_MEIRD</name>